<sequence>MDFLERVVQLESATNIESWHSLIIETAHFMGFEQTLLGIIDSAQSPLHEAIILTSYSSIWRDRYDAHGYADIDPVVAHARSSVRHVIWHDDLYVTPRQKCFLEEAKSFNFKSGVTFPLHGPAAEFGMLSLQVDAENADAEKFIHSKLMEISFLKDSLFQKALGFIRNHKAEPDIMLSPREMEILKWSAIGKSTWEISKICNCSEANIDYHIKNIRSKFKVNTRRAAAVKAIALGLITV</sequence>
<evidence type="ECO:0000256" key="3">
    <source>
        <dbReference type="ARBA" id="ARBA00023163"/>
    </source>
</evidence>
<dbReference type="RefSeq" id="WP_217857423.1">
    <property type="nucleotide sequence ID" value="NZ_JAHSTV010000008.1"/>
</dbReference>
<reference evidence="5" key="1">
    <citation type="submission" date="2021-06" db="EMBL/GenBank/DDBJ databases">
        <title>Updating the genus Pseudomonas: Description of 43 new species and partition of the Pseudomonas putida group.</title>
        <authorList>
            <person name="Girard L."/>
            <person name="Lood C."/>
            <person name="Vandamme P."/>
            <person name="Rokni-Zadeh H."/>
            <person name="Van Noort V."/>
            <person name="Hofte M."/>
            <person name="Lavigne R."/>
            <person name="De Mot R."/>
        </authorList>
    </citation>
    <scope>NUCLEOTIDE SEQUENCE</scope>
    <source>
        <strain evidence="5">SWRI79</strain>
    </source>
</reference>
<dbReference type="PANTHER" id="PTHR44688">
    <property type="entry name" value="DNA-BINDING TRANSCRIPTIONAL ACTIVATOR DEVR_DOSR"/>
    <property type="match status" value="1"/>
</dbReference>
<dbReference type="PANTHER" id="PTHR44688:SF16">
    <property type="entry name" value="DNA-BINDING TRANSCRIPTIONAL ACTIVATOR DEVR_DOSR"/>
    <property type="match status" value="1"/>
</dbReference>
<keyword evidence="1" id="KW-0805">Transcription regulation</keyword>
<dbReference type="EMBL" id="JAHSTV010000008">
    <property type="protein sequence ID" value="MBV4465276.1"/>
    <property type="molecule type" value="Genomic_DNA"/>
</dbReference>
<evidence type="ECO:0000313" key="6">
    <source>
        <dbReference type="Proteomes" id="UP000886900"/>
    </source>
</evidence>
<organism evidence="5 6">
    <name type="scientific">Pseudomonas farris</name>
    <dbReference type="NCBI Taxonomy" id="2841207"/>
    <lineage>
        <taxon>Bacteria</taxon>
        <taxon>Pseudomonadati</taxon>
        <taxon>Pseudomonadota</taxon>
        <taxon>Gammaproteobacteria</taxon>
        <taxon>Pseudomonadales</taxon>
        <taxon>Pseudomonadaceae</taxon>
        <taxon>Pseudomonas</taxon>
    </lineage>
</organism>
<dbReference type="PROSITE" id="PS00622">
    <property type="entry name" value="HTH_LUXR_1"/>
    <property type="match status" value="1"/>
</dbReference>
<dbReference type="Pfam" id="PF00196">
    <property type="entry name" value="GerE"/>
    <property type="match status" value="1"/>
</dbReference>
<gene>
    <name evidence="5" type="ORF">KVG95_18280</name>
</gene>
<proteinExistence type="predicted"/>
<evidence type="ECO:0000256" key="2">
    <source>
        <dbReference type="ARBA" id="ARBA00023125"/>
    </source>
</evidence>
<feature type="domain" description="HTH luxR-type" evidence="4">
    <location>
        <begin position="169"/>
        <end position="234"/>
    </location>
</feature>
<accession>A0ABS6PXT8</accession>
<keyword evidence="3" id="KW-0804">Transcription</keyword>
<dbReference type="CDD" id="cd06170">
    <property type="entry name" value="LuxR_C_like"/>
    <property type="match status" value="1"/>
</dbReference>
<name>A0ABS6PXT8_9PSED</name>
<dbReference type="PROSITE" id="PS50043">
    <property type="entry name" value="HTH_LUXR_2"/>
    <property type="match status" value="1"/>
</dbReference>
<comment type="caution">
    <text evidence="5">The sequence shown here is derived from an EMBL/GenBank/DDBJ whole genome shotgun (WGS) entry which is preliminary data.</text>
</comment>
<dbReference type="InterPro" id="IPR005143">
    <property type="entry name" value="TF_LuxR_autoind-bd_dom"/>
</dbReference>
<evidence type="ECO:0000313" key="5">
    <source>
        <dbReference type="EMBL" id="MBV4465276.1"/>
    </source>
</evidence>
<dbReference type="InterPro" id="IPR000792">
    <property type="entry name" value="Tscrpt_reg_LuxR_C"/>
</dbReference>
<protein>
    <submittedName>
        <fullName evidence="5">LuxR family transcriptional regulator</fullName>
    </submittedName>
</protein>
<evidence type="ECO:0000259" key="4">
    <source>
        <dbReference type="PROSITE" id="PS50043"/>
    </source>
</evidence>
<dbReference type="SMART" id="SM00421">
    <property type="entry name" value="HTH_LUXR"/>
    <property type="match status" value="1"/>
</dbReference>
<evidence type="ECO:0000256" key="1">
    <source>
        <dbReference type="ARBA" id="ARBA00023015"/>
    </source>
</evidence>
<keyword evidence="6" id="KW-1185">Reference proteome</keyword>
<dbReference type="Proteomes" id="UP000886900">
    <property type="component" value="Unassembled WGS sequence"/>
</dbReference>
<keyword evidence="2" id="KW-0238">DNA-binding</keyword>
<dbReference type="Pfam" id="PF03472">
    <property type="entry name" value="Autoind_bind"/>
    <property type="match status" value="1"/>
</dbReference>